<sequence length="121" mass="13576">MATESDGEKPKSFKLLGILDVQNTPCARESVLYGSAGAIAVGLSHFLVTSRVKRSFDFGIGGFLLTTMGTWTYCRYQNAKLRIQQRMVQEGMRNKVMFEGTKMDPNRKLESSSRNDQEDNS</sequence>
<dbReference type="OrthoDB" id="14603at2759"/>
<dbReference type="GeneID" id="103181734"/>
<evidence type="ECO:0000256" key="5">
    <source>
        <dbReference type="ARBA" id="ARBA00022792"/>
    </source>
</evidence>
<reference evidence="13" key="1">
    <citation type="journal article" date="2006" name="Science">
        <title>Ancient noncoding elements conserved in the human genome.</title>
        <authorList>
            <person name="Venkatesh B."/>
            <person name="Kirkness E.F."/>
            <person name="Loh Y.H."/>
            <person name="Halpern A.L."/>
            <person name="Lee A.P."/>
            <person name="Johnson J."/>
            <person name="Dandona N."/>
            <person name="Viswanathan L.D."/>
            <person name="Tay A."/>
            <person name="Venter J.C."/>
            <person name="Strausberg R.L."/>
            <person name="Brenner S."/>
        </authorList>
    </citation>
    <scope>NUCLEOTIDE SEQUENCE [LARGE SCALE GENOMIC DNA]</scope>
</reference>
<feature type="transmembrane region" description="Helical" evidence="10">
    <location>
        <begin position="30"/>
        <end position="48"/>
    </location>
</feature>
<keyword evidence="7" id="KW-0496">Mitochondrion</keyword>
<reference evidence="11 13" key="3">
    <citation type="journal article" date="2014" name="Nature">
        <title>Elephant shark genome provides unique insights into gnathostome evolution.</title>
        <authorList>
            <consortium name="International Elephant Shark Genome Sequencing Consortium"/>
            <person name="Venkatesh B."/>
            <person name="Lee A.P."/>
            <person name="Ravi V."/>
            <person name="Maurya A.K."/>
            <person name="Lian M.M."/>
            <person name="Swann J.B."/>
            <person name="Ohta Y."/>
            <person name="Flajnik M.F."/>
            <person name="Sutoh Y."/>
            <person name="Kasahara M."/>
            <person name="Hoon S."/>
            <person name="Gangu V."/>
            <person name="Roy S.W."/>
            <person name="Irimia M."/>
            <person name="Korzh V."/>
            <person name="Kondrychyn I."/>
            <person name="Lim Z.W."/>
            <person name="Tay B.H."/>
            <person name="Tohari S."/>
            <person name="Kong K.W."/>
            <person name="Ho S."/>
            <person name="Lorente-Galdos B."/>
            <person name="Quilez J."/>
            <person name="Marques-Bonet T."/>
            <person name="Raney B.J."/>
            <person name="Ingham P.W."/>
            <person name="Tay A."/>
            <person name="Hillier L.W."/>
            <person name="Minx P."/>
            <person name="Boehm T."/>
            <person name="Wilson R.K."/>
            <person name="Brenner S."/>
            <person name="Warren W.C."/>
        </authorList>
    </citation>
    <scope>NUCLEOTIDE SEQUENCE</scope>
    <source>
        <tissue evidence="11">Liver</tissue>
    </source>
</reference>
<dbReference type="Ensembl" id="ENSCMIT00000046546.1">
    <property type="protein sequence ID" value="ENSCMIP00000045891.1"/>
    <property type="gene ID" value="ENSCMIG00000018908.1"/>
</dbReference>
<evidence type="ECO:0000256" key="1">
    <source>
        <dbReference type="ARBA" id="ARBA00004273"/>
    </source>
</evidence>
<feature type="compositionally biased region" description="Basic and acidic residues" evidence="9">
    <location>
        <begin position="101"/>
        <end position="121"/>
    </location>
</feature>
<proteinExistence type="evidence at transcript level"/>
<evidence type="ECO:0000256" key="9">
    <source>
        <dbReference type="SAM" id="MobiDB-lite"/>
    </source>
</evidence>
<dbReference type="Pfam" id="PF12597">
    <property type="entry name" value="Cox20"/>
    <property type="match status" value="1"/>
</dbReference>
<comment type="subcellular location">
    <subcellularLocation>
        <location evidence="1">Mitochondrion inner membrane</location>
    </subcellularLocation>
</comment>
<dbReference type="RefSeq" id="XP_007896587.1">
    <property type="nucleotide sequence ID" value="XM_007898396.2"/>
</dbReference>
<evidence type="ECO:0000256" key="3">
    <source>
        <dbReference type="ARBA" id="ARBA00017689"/>
    </source>
</evidence>
<keyword evidence="8 10" id="KW-0472">Membrane</keyword>
<evidence type="ECO:0000313" key="13">
    <source>
        <dbReference type="Proteomes" id="UP000314986"/>
    </source>
</evidence>
<dbReference type="GO" id="GO:0033617">
    <property type="term" value="P:mitochondrial respiratory chain complex IV assembly"/>
    <property type="evidence" value="ECO:0007669"/>
    <property type="project" value="InterPro"/>
</dbReference>
<dbReference type="STRING" id="7868.ENSCMIP00000045891"/>
<dbReference type="EMBL" id="JW878043">
    <property type="protein sequence ID" value="AFP10560.1"/>
    <property type="molecule type" value="mRNA"/>
</dbReference>
<evidence type="ECO:0000256" key="7">
    <source>
        <dbReference type="ARBA" id="ARBA00023128"/>
    </source>
</evidence>
<evidence type="ECO:0000256" key="8">
    <source>
        <dbReference type="ARBA" id="ARBA00023136"/>
    </source>
</evidence>
<evidence type="ECO:0000256" key="2">
    <source>
        <dbReference type="ARBA" id="ARBA00009575"/>
    </source>
</evidence>
<keyword evidence="13" id="KW-1185">Reference proteome</keyword>
<gene>
    <name evidence="12" type="primary">LOC103181734</name>
</gene>
<dbReference type="OMA" id="VSQIPCF"/>
<dbReference type="AlphaFoldDB" id="V9LCW1"/>
<dbReference type="Proteomes" id="UP000314986">
    <property type="component" value="Unassembled WGS sequence"/>
</dbReference>
<reference evidence="13" key="2">
    <citation type="journal article" date="2007" name="PLoS Biol.">
        <title>Survey sequencing and comparative analysis of the elephant shark (Callorhinchus milii) genome.</title>
        <authorList>
            <person name="Venkatesh B."/>
            <person name="Kirkness E.F."/>
            <person name="Loh Y.H."/>
            <person name="Halpern A.L."/>
            <person name="Lee A.P."/>
            <person name="Johnson J."/>
            <person name="Dandona N."/>
            <person name="Viswanathan L.D."/>
            <person name="Tay A."/>
            <person name="Venter J.C."/>
            <person name="Strausberg R.L."/>
            <person name="Brenner S."/>
        </authorList>
    </citation>
    <scope>NUCLEOTIDE SEQUENCE [LARGE SCALE GENOMIC DNA]</scope>
</reference>
<keyword evidence="4 10" id="KW-0812">Transmembrane</keyword>
<dbReference type="InterPro" id="IPR022533">
    <property type="entry name" value="Cox20"/>
</dbReference>
<dbReference type="GO" id="GO:0005743">
    <property type="term" value="C:mitochondrial inner membrane"/>
    <property type="evidence" value="ECO:0007669"/>
    <property type="project" value="UniProtKB-SubCell"/>
</dbReference>
<dbReference type="PRINTS" id="PR02049">
    <property type="entry name" value="PROTEINF36A"/>
</dbReference>
<dbReference type="PANTHER" id="PTHR31586">
    <property type="entry name" value="CYTOCHROME C OXIDASE PROTEIN 20"/>
    <property type="match status" value="1"/>
</dbReference>
<evidence type="ECO:0000256" key="6">
    <source>
        <dbReference type="ARBA" id="ARBA00022989"/>
    </source>
</evidence>
<reference evidence="12" key="4">
    <citation type="submission" date="2025-05" db="UniProtKB">
        <authorList>
            <consortium name="Ensembl"/>
        </authorList>
    </citation>
    <scope>IDENTIFICATION</scope>
</reference>
<accession>V9LCW1</accession>
<evidence type="ECO:0000256" key="4">
    <source>
        <dbReference type="ARBA" id="ARBA00022692"/>
    </source>
</evidence>
<dbReference type="PANTHER" id="PTHR31586:SF1">
    <property type="entry name" value="CYTOCHROME C OXIDASE ASSEMBLY PROTEIN COX20, MITOCHONDRIAL"/>
    <property type="match status" value="1"/>
</dbReference>
<keyword evidence="5" id="KW-0999">Mitochondrion inner membrane</keyword>
<dbReference type="GeneTree" id="ENSGT00940000168267"/>
<feature type="region of interest" description="Disordered" evidence="9">
    <location>
        <begin position="97"/>
        <end position="121"/>
    </location>
</feature>
<protein>
    <recommendedName>
        <fullName evidence="3">Cytochrome c oxidase assembly protein COX20, mitochondrial</fullName>
    </recommendedName>
</protein>
<evidence type="ECO:0000256" key="10">
    <source>
        <dbReference type="SAM" id="Phobius"/>
    </source>
</evidence>
<organism evidence="11">
    <name type="scientific">Callorhinchus milii</name>
    <name type="common">Ghost shark</name>
    <dbReference type="NCBI Taxonomy" id="7868"/>
    <lineage>
        <taxon>Eukaryota</taxon>
        <taxon>Metazoa</taxon>
        <taxon>Chordata</taxon>
        <taxon>Craniata</taxon>
        <taxon>Vertebrata</taxon>
        <taxon>Chondrichthyes</taxon>
        <taxon>Holocephali</taxon>
        <taxon>Chimaeriformes</taxon>
        <taxon>Callorhinchidae</taxon>
        <taxon>Callorhinchus</taxon>
    </lineage>
</organism>
<feature type="transmembrane region" description="Helical" evidence="10">
    <location>
        <begin position="55"/>
        <end position="73"/>
    </location>
</feature>
<keyword evidence="6 10" id="KW-1133">Transmembrane helix</keyword>
<dbReference type="KEGG" id="cmk:103181734"/>
<evidence type="ECO:0000313" key="11">
    <source>
        <dbReference type="EMBL" id="AFP10560.1"/>
    </source>
</evidence>
<evidence type="ECO:0000313" key="12">
    <source>
        <dbReference type="Ensembl" id="ENSCMIP00000045891.1"/>
    </source>
</evidence>
<comment type="similarity">
    <text evidence="2">Belongs to the COX20 family.</text>
</comment>
<name>V9LCW1_CALMI</name>